<dbReference type="CDD" id="cd06225">
    <property type="entry name" value="HAMP"/>
    <property type="match status" value="1"/>
</dbReference>
<keyword evidence="2" id="KW-1003">Cell membrane</keyword>
<dbReference type="SMART" id="SM00304">
    <property type="entry name" value="HAMP"/>
    <property type="match status" value="1"/>
</dbReference>
<dbReference type="SMART" id="SM00283">
    <property type="entry name" value="MA"/>
    <property type="match status" value="1"/>
</dbReference>
<organism evidence="15 16">
    <name type="scientific">Dongia soli</name>
    <dbReference type="NCBI Taxonomy" id="600628"/>
    <lineage>
        <taxon>Bacteria</taxon>
        <taxon>Pseudomonadati</taxon>
        <taxon>Pseudomonadota</taxon>
        <taxon>Alphaproteobacteria</taxon>
        <taxon>Rhodospirillales</taxon>
        <taxon>Dongiaceae</taxon>
        <taxon>Dongia</taxon>
    </lineage>
</organism>
<dbReference type="PROSITE" id="PS50111">
    <property type="entry name" value="CHEMOTAXIS_TRANSDUC_2"/>
    <property type="match status" value="1"/>
</dbReference>
<dbReference type="Pfam" id="PF00672">
    <property type="entry name" value="HAMP"/>
    <property type="match status" value="1"/>
</dbReference>
<protein>
    <submittedName>
        <fullName evidence="15">Methyl-accepting chemotaxis protein</fullName>
    </submittedName>
</protein>
<comment type="similarity">
    <text evidence="9">Belongs to the methyl-accepting chemotaxis (MCP) protein family.</text>
</comment>
<keyword evidence="3" id="KW-0145">Chemotaxis</keyword>
<evidence type="ECO:0000259" key="13">
    <source>
        <dbReference type="PROSITE" id="PS50192"/>
    </source>
</evidence>
<dbReference type="Pfam" id="PF02743">
    <property type="entry name" value="dCache_1"/>
    <property type="match status" value="1"/>
</dbReference>
<evidence type="ECO:0000313" key="16">
    <source>
        <dbReference type="Proteomes" id="UP001279642"/>
    </source>
</evidence>
<keyword evidence="7 11" id="KW-0472">Membrane</keyword>
<evidence type="ECO:0000256" key="1">
    <source>
        <dbReference type="ARBA" id="ARBA00004429"/>
    </source>
</evidence>
<evidence type="ECO:0000259" key="14">
    <source>
        <dbReference type="PROSITE" id="PS50885"/>
    </source>
</evidence>
<dbReference type="RefSeq" id="WP_320510628.1">
    <property type="nucleotide sequence ID" value="NZ_JAXCLW010000011.1"/>
</dbReference>
<name>A0ABU5EGK4_9PROT</name>
<dbReference type="InterPro" id="IPR033479">
    <property type="entry name" value="dCache_1"/>
</dbReference>
<sequence length="702" mass="74166">MSKGQLGVALGRLSLSAKILLSVIGALLIGMAAMAYILSSKSSNTTEKMALENGRSLASGITSRVQSNLNPGFKTIEAIRDAFIGLQGKGVTDRMMYLAMIESAVKANPQYLAIWTAWEPNAVDGKDTDFVNKPGHDATGRFVPYVVYKDANNVDLTPLVDYDKPGPGDYYLLARNSGKPQIVEPYPYQVNGKTVVMTSLVTPIIIDGKIKGVVGLDLNLESIQTSLDAIRPYETGNVSLISNQGNWATFRDTSKITHPIDAETPSLTQTKAAIAAGQPYTYSDYSKSAGTTVFRVFEPVTIGQTTTPWSVMVNLPQDKILAPSRELTTFILVAAAVLIIIMAIIITFLVRGLIARPLTGLTQTVGALAEGNTAVDVPSTQRGDELGVMARAIDVFRGKLIEMDEMRQRQAEAEREAEVEKKRLMNELADNFESSVQGVVQAVSSSATELRANAQSMSSVAEESTRQASAVAAAATQASANVTTVAAASEELSASIGEISRQVSDSTNVARAAVDEVAKTGETIESLAQAADKIGGIVQMINDIASQTNLLALNATIEAARAGEAGKGFAVVASEVKSLANQTARATDEISGQIGSMQEITRQAVDAIQHISSTMGRISEICSTIAAAVEEQSAATQEISNNAQQAAAGTDEVNRNITGVSEAAQEAGGASTQVLTAASELSSQSEMLKMQVDTFIARIRAG</sequence>
<dbReference type="InterPro" id="IPR003660">
    <property type="entry name" value="HAMP_dom"/>
</dbReference>
<accession>A0ABU5EGK4</accession>
<dbReference type="Gene3D" id="1.10.287.950">
    <property type="entry name" value="Methyl-accepting chemotaxis protein"/>
    <property type="match status" value="1"/>
</dbReference>
<dbReference type="Gene3D" id="6.10.340.10">
    <property type="match status" value="1"/>
</dbReference>
<evidence type="ECO:0000259" key="12">
    <source>
        <dbReference type="PROSITE" id="PS50111"/>
    </source>
</evidence>
<dbReference type="PANTHER" id="PTHR32089">
    <property type="entry name" value="METHYL-ACCEPTING CHEMOTAXIS PROTEIN MCPB"/>
    <property type="match status" value="1"/>
</dbReference>
<dbReference type="PROSITE" id="PS50885">
    <property type="entry name" value="HAMP"/>
    <property type="match status" value="1"/>
</dbReference>
<evidence type="ECO:0000256" key="4">
    <source>
        <dbReference type="ARBA" id="ARBA00022519"/>
    </source>
</evidence>
<feature type="transmembrane region" description="Helical" evidence="11">
    <location>
        <begin position="327"/>
        <end position="350"/>
    </location>
</feature>
<gene>
    <name evidence="15" type="ORF">SMD27_22125</name>
</gene>
<dbReference type="Proteomes" id="UP001279642">
    <property type="component" value="Unassembled WGS sequence"/>
</dbReference>
<dbReference type="InterPro" id="IPR004089">
    <property type="entry name" value="MCPsignal_dom"/>
</dbReference>
<dbReference type="EMBL" id="JAXCLW010000011">
    <property type="protein sequence ID" value="MDY0885553.1"/>
    <property type="molecule type" value="Genomic_DNA"/>
</dbReference>
<dbReference type="InterPro" id="IPR000727">
    <property type="entry name" value="T_SNARE_dom"/>
</dbReference>
<evidence type="ECO:0000256" key="2">
    <source>
        <dbReference type="ARBA" id="ARBA00022475"/>
    </source>
</evidence>
<dbReference type="PANTHER" id="PTHR32089:SF112">
    <property type="entry name" value="LYSOZYME-LIKE PROTEIN-RELATED"/>
    <property type="match status" value="1"/>
</dbReference>
<evidence type="ECO:0000256" key="3">
    <source>
        <dbReference type="ARBA" id="ARBA00022500"/>
    </source>
</evidence>
<keyword evidence="16" id="KW-1185">Reference proteome</keyword>
<evidence type="ECO:0000256" key="8">
    <source>
        <dbReference type="ARBA" id="ARBA00023224"/>
    </source>
</evidence>
<keyword evidence="5 11" id="KW-0812">Transmembrane</keyword>
<feature type="domain" description="T-SNARE coiled-coil homology" evidence="13">
    <location>
        <begin position="598"/>
        <end position="660"/>
    </location>
</feature>
<feature type="transmembrane region" description="Helical" evidence="11">
    <location>
        <begin position="20"/>
        <end position="39"/>
    </location>
</feature>
<evidence type="ECO:0000256" key="5">
    <source>
        <dbReference type="ARBA" id="ARBA00022692"/>
    </source>
</evidence>
<comment type="caution">
    <text evidence="15">The sequence shown here is derived from an EMBL/GenBank/DDBJ whole genome shotgun (WGS) entry which is preliminary data.</text>
</comment>
<dbReference type="SUPFAM" id="SSF58104">
    <property type="entry name" value="Methyl-accepting chemotaxis protein (MCP) signaling domain"/>
    <property type="match status" value="1"/>
</dbReference>
<evidence type="ECO:0000313" key="15">
    <source>
        <dbReference type="EMBL" id="MDY0885553.1"/>
    </source>
</evidence>
<evidence type="ECO:0000256" key="6">
    <source>
        <dbReference type="ARBA" id="ARBA00022989"/>
    </source>
</evidence>
<dbReference type="PROSITE" id="PS50192">
    <property type="entry name" value="T_SNARE"/>
    <property type="match status" value="1"/>
</dbReference>
<evidence type="ECO:0000256" key="10">
    <source>
        <dbReference type="PROSITE-ProRule" id="PRU00284"/>
    </source>
</evidence>
<dbReference type="CDD" id="cd12913">
    <property type="entry name" value="PDC1_MCP_like"/>
    <property type="match status" value="1"/>
</dbReference>
<proteinExistence type="inferred from homology"/>
<dbReference type="Gene3D" id="3.30.450.20">
    <property type="entry name" value="PAS domain"/>
    <property type="match status" value="2"/>
</dbReference>
<comment type="subcellular location">
    <subcellularLocation>
        <location evidence="1">Cell inner membrane</location>
        <topology evidence="1">Multi-pass membrane protein</topology>
    </subcellularLocation>
</comment>
<keyword evidence="8 10" id="KW-0807">Transducer</keyword>
<feature type="domain" description="Methyl-accepting transducer" evidence="12">
    <location>
        <begin position="439"/>
        <end position="682"/>
    </location>
</feature>
<keyword evidence="6 11" id="KW-1133">Transmembrane helix</keyword>
<evidence type="ECO:0000256" key="11">
    <source>
        <dbReference type="SAM" id="Phobius"/>
    </source>
</evidence>
<keyword evidence="4" id="KW-0997">Cell inner membrane</keyword>
<reference evidence="15 16" key="1">
    <citation type="journal article" date="2016" name="Antonie Van Leeuwenhoek">
        <title>Dongia soli sp. nov., isolated from soil from Dokdo, Korea.</title>
        <authorList>
            <person name="Kim D.U."/>
            <person name="Lee H."/>
            <person name="Kim H."/>
            <person name="Kim S.G."/>
            <person name="Ka J.O."/>
        </authorList>
    </citation>
    <scope>NUCLEOTIDE SEQUENCE [LARGE SCALE GENOMIC DNA]</scope>
    <source>
        <strain evidence="15 16">D78</strain>
    </source>
</reference>
<evidence type="ECO:0000256" key="7">
    <source>
        <dbReference type="ARBA" id="ARBA00023136"/>
    </source>
</evidence>
<dbReference type="Pfam" id="PF00015">
    <property type="entry name" value="MCPsignal"/>
    <property type="match status" value="1"/>
</dbReference>
<feature type="domain" description="HAMP" evidence="14">
    <location>
        <begin position="352"/>
        <end position="405"/>
    </location>
</feature>
<evidence type="ECO:0000256" key="9">
    <source>
        <dbReference type="ARBA" id="ARBA00029447"/>
    </source>
</evidence>